<keyword evidence="7" id="KW-0539">Nucleus</keyword>
<dbReference type="AlphaFoldDB" id="A0A9N9YCQ2"/>
<dbReference type="GO" id="GO:0005634">
    <property type="term" value="C:nucleus"/>
    <property type="evidence" value="ECO:0007669"/>
    <property type="project" value="UniProtKB-SubCell"/>
</dbReference>
<dbReference type="GO" id="GO:0006879">
    <property type="term" value="P:intracellular iron ion homeostasis"/>
    <property type="evidence" value="ECO:0007669"/>
    <property type="project" value="TreeGrafter"/>
</dbReference>
<dbReference type="PANTHER" id="PTHR28088:SF9">
    <property type="entry name" value="TRANSCRIPTION FACTOR GRISEA, PUTATIVE (AFU_ORTHOLOGUE AFUA_1G13190)-RELATED"/>
    <property type="match status" value="1"/>
</dbReference>
<dbReference type="OrthoDB" id="5600085at2759"/>
<evidence type="ECO:0000313" key="10">
    <source>
        <dbReference type="EMBL" id="CAH0016387.1"/>
    </source>
</evidence>
<keyword evidence="6" id="KW-0804">Transcription</keyword>
<dbReference type="GO" id="GO:0005507">
    <property type="term" value="F:copper ion binding"/>
    <property type="evidence" value="ECO:0007669"/>
    <property type="project" value="InterPro"/>
</dbReference>
<evidence type="ECO:0000256" key="8">
    <source>
        <dbReference type="SAM" id="MobiDB-lite"/>
    </source>
</evidence>
<evidence type="ECO:0000256" key="6">
    <source>
        <dbReference type="ARBA" id="ARBA00023163"/>
    </source>
</evidence>
<feature type="region of interest" description="Disordered" evidence="8">
    <location>
        <begin position="425"/>
        <end position="482"/>
    </location>
</feature>
<protein>
    <recommendedName>
        <fullName evidence="9">Copper-fist domain-containing protein</fullName>
    </recommendedName>
</protein>
<gene>
    <name evidence="10" type="ORF">CRHIZ90672A_00015529</name>
</gene>
<dbReference type="Pfam" id="PF00649">
    <property type="entry name" value="Copper-fist"/>
    <property type="match status" value="1"/>
</dbReference>
<keyword evidence="3" id="KW-0862">Zinc</keyword>
<evidence type="ECO:0000256" key="1">
    <source>
        <dbReference type="ARBA" id="ARBA00004123"/>
    </source>
</evidence>
<accession>A0A9N9YCQ2</accession>
<feature type="compositionally biased region" description="Polar residues" evidence="8">
    <location>
        <begin position="155"/>
        <end position="166"/>
    </location>
</feature>
<feature type="region of interest" description="Disordered" evidence="8">
    <location>
        <begin position="72"/>
        <end position="173"/>
    </location>
</feature>
<feature type="compositionally biased region" description="Polar residues" evidence="8">
    <location>
        <begin position="247"/>
        <end position="272"/>
    </location>
</feature>
<dbReference type="PANTHER" id="PTHR28088">
    <property type="entry name" value="TRANSCRIPTIONAL ACTIVATOR HAA1-RELATED"/>
    <property type="match status" value="1"/>
</dbReference>
<dbReference type="SMART" id="SM00412">
    <property type="entry name" value="Cu_FIST"/>
    <property type="match status" value="1"/>
</dbReference>
<reference evidence="10" key="1">
    <citation type="submission" date="2021-10" db="EMBL/GenBank/DDBJ databases">
        <authorList>
            <person name="Piombo E."/>
        </authorList>
    </citation>
    <scope>NUCLEOTIDE SEQUENCE</scope>
</reference>
<dbReference type="GO" id="GO:0045944">
    <property type="term" value="P:positive regulation of transcription by RNA polymerase II"/>
    <property type="evidence" value="ECO:0007669"/>
    <property type="project" value="TreeGrafter"/>
</dbReference>
<evidence type="ECO:0000313" key="11">
    <source>
        <dbReference type="Proteomes" id="UP000696573"/>
    </source>
</evidence>
<dbReference type="Proteomes" id="UP000696573">
    <property type="component" value="Unassembled WGS sequence"/>
</dbReference>
<dbReference type="PRINTS" id="PR00617">
    <property type="entry name" value="COPPERFIST"/>
</dbReference>
<keyword evidence="5" id="KW-0805">Transcription regulation</keyword>
<dbReference type="InterPro" id="IPR036395">
    <property type="entry name" value="Cu_fist_DNA-bd_dom_sf"/>
</dbReference>
<evidence type="ECO:0000256" key="5">
    <source>
        <dbReference type="ARBA" id="ARBA00023015"/>
    </source>
</evidence>
<organism evidence="10 11">
    <name type="scientific">Clonostachys rhizophaga</name>
    <dbReference type="NCBI Taxonomy" id="160324"/>
    <lineage>
        <taxon>Eukaryota</taxon>
        <taxon>Fungi</taxon>
        <taxon>Dikarya</taxon>
        <taxon>Ascomycota</taxon>
        <taxon>Pezizomycotina</taxon>
        <taxon>Sordariomycetes</taxon>
        <taxon>Hypocreomycetidae</taxon>
        <taxon>Hypocreales</taxon>
        <taxon>Bionectriaceae</taxon>
        <taxon>Clonostachys</taxon>
    </lineage>
</organism>
<sequence length="535" mass="56073">MPLINGQKMACEPCIRGHRSTKCTHANERLMVPVRKPGRPLSSCPHPPSKPCSCGQVTAAIPRKQKCNCGPSTPATQTAGATNGDSTTEDSDTKSPSPTGSKAPSTSFRVQKTRRGSTRKQSIDPTSVERTDQSQLNIIPAPNGLNGAGAGAISPTETASPMSAPSQYGPAGIQSIDHQINPQQYMIPMFQQPIPNQMFFPPAPNGGIPQATTNGAAASGGCCGGGVDAKREESDADLLDSQHISRHNSVSNASDGQSNSGVKTKSCCSSKADNFEPEAPTATTSNMQAHAGPMMVPQFPTPMATPPNMYPYFAHPGIFTYPPQYGTFMQPLQPDQWKQMMAAFNYGQIAAQQHAFELMNAGMGNGPVITPTAPPTHGQVFEAKAGGTSHHCSCGQECQCVGCATHPYNEATKDYVRSAMLDQQDEPVGNGDLTNGHTSEQASSATHTPPGGSAISTAQLPPDGNITAPQTPSDAPSGLSEEQTLSASDFFFVTYPFGEPCDGESASCPCGDDCQCIGCVIHNIGDPSQSIDQET</sequence>
<evidence type="ECO:0000256" key="2">
    <source>
        <dbReference type="ARBA" id="ARBA00022723"/>
    </source>
</evidence>
<evidence type="ECO:0000256" key="4">
    <source>
        <dbReference type="ARBA" id="ARBA00023008"/>
    </source>
</evidence>
<dbReference type="GO" id="GO:0006878">
    <property type="term" value="P:intracellular copper ion homeostasis"/>
    <property type="evidence" value="ECO:0007669"/>
    <property type="project" value="TreeGrafter"/>
</dbReference>
<keyword evidence="11" id="KW-1185">Reference proteome</keyword>
<dbReference type="Gene3D" id="3.90.430.10">
    <property type="entry name" value="Copper fist DNA-binding domain"/>
    <property type="match status" value="1"/>
</dbReference>
<comment type="caution">
    <text evidence="10">The sequence shown here is derived from an EMBL/GenBank/DDBJ whole genome shotgun (WGS) entry which is preliminary data.</text>
</comment>
<dbReference type="InterPro" id="IPR051763">
    <property type="entry name" value="Copper_Homeo_Regul"/>
</dbReference>
<feature type="compositionally biased region" description="Polar residues" evidence="8">
    <location>
        <begin position="94"/>
        <end position="110"/>
    </location>
</feature>
<feature type="domain" description="Copper-fist" evidence="9">
    <location>
        <begin position="1"/>
        <end position="41"/>
    </location>
</feature>
<feature type="compositionally biased region" description="Polar residues" evidence="8">
    <location>
        <begin position="432"/>
        <end position="447"/>
    </location>
</feature>
<feature type="compositionally biased region" description="Polar residues" evidence="8">
    <location>
        <begin position="467"/>
        <end position="482"/>
    </location>
</feature>
<proteinExistence type="predicted"/>
<keyword evidence="4" id="KW-0186">Copper</keyword>
<feature type="region of interest" description="Disordered" evidence="8">
    <location>
        <begin position="242"/>
        <end position="285"/>
    </location>
</feature>
<feature type="compositionally biased region" description="Polar residues" evidence="8">
    <location>
        <begin position="72"/>
        <end position="86"/>
    </location>
</feature>
<dbReference type="GO" id="GO:0000978">
    <property type="term" value="F:RNA polymerase II cis-regulatory region sequence-specific DNA binding"/>
    <property type="evidence" value="ECO:0007669"/>
    <property type="project" value="TreeGrafter"/>
</dbReference>
<dbReference type="FunFam" id="3.90.430.10:FF:000001">
    <property type="entry name" value="Copper fist DNA-binding protein"/>
    <property type="match status" value="1"/>
</dbReference>
<dbReference type="PROSITE" id="PS01119">
    <property type="entry name" value="COPPER_FIST_1"/>
    <property type="match status" value="1"/>
</dbReference>
<comment type="subcellular location">
    <subcellularLocation>
        <location evidence="1">Nucleus</location>
    </subcellularLocation>
</comment>
<dbReference type="PROSITE" id="PS50073">
    <property type="entry name" value="COPPER_FIST_2"/>
    <property type="match status" value="1"/>
</dbReference>
<keyword evidence="2" id="KW-0479">Metal-binding</keyword>
<evidence type="ECO:0000259" key="9">
    <source>
        <dbReference type="PROSITE" id="PS50073"/>
    </source>
</evidence>
<name>A0A9N9YCQ2_9HYPO</name>
<dbReference type="EMBL" id="CABFNQ020000462">
    <property type="protein sequence ID" value="CAH0016387.1"/>
    <property type="molecule type" value="Genomic_DNA"/>
</dbReference>
<evidence type="ECO:0000256" key="7">
    <source>
        <dbReference type="ARBA" id="ARBA00023242"/>
    </source>
</evidence>
<dbReference type="SUPFAM" id="SSF57879">
    <property type="entry name" value="Zinc domain conserved in yeast copper-regulated transcription factors"/>
    <property type="match status" value="1"/>
</dbReference>
<dbReference type="GO" id="GO:0000981">
    <property type="term" value="F:DNA-binding transcription factor activity, RNA polymerase II-specific"/>
    <property type="evidence" value="ECO:0007669"/>
    <property type="project" value="TreeGrafter"/>
</dbReference>
<dbReference type="InterPro" id="IPR001083">
    <property type="entry name" value="Cu_fist_DNA-bd_dom"/>
</dbReference>
<dbReference type="SMART" id="SM01090">
    <property type="entry name" value="Copper-fist"/>
    <property type="match status" value="1"/>
</dbReference>
<evidence type="ECO:0000256" key="3">
    <source>
        <dbReference type="ARBA" id="ARBA00022833"/>
    </source>
</evidence>